<sequence length="355" mass="40869">MNLGTIYTKLVIIGVAPPTLLDDARQHLEKGLKASVEDEDPEDQREAYFALWSMWKANRDFSRAIEIQFQELRLIRQHKLGGEVECLRDIVDTYRAMGEYDRAVAMCRELLHSKEVRMFENLWKSFQANLSIPLNVPIDLCTVARDPNARAYTDAEIHTLVEMRDKVNSLSHLTMSRTERHVVMTRLARLFFDARQYDKAKQYLEEVIGGQEMDNPEQTVEILGLYADTLWANKAMPYETVLSAHKTYMDAIKAHIVADPRRRTELVRENLAQLERVHEYHGHVGDAEESALLWARMGGMVDEEYHDEEGPSTTDVVGDRVERSSGSVKTSDTLKRDEDVLMMDIEFEETETNST</sequence>
<evidence type="ECO:0000313" key="3">
    <source>
        <dbReference type="Proteomes" id="UP000268093"/>
    </source>
</evidence>
<evidence type="ECO:0000256" key="1">
    <source>
        <dbReference type="SAM" id="MobiDB-lite"/>
    </source>
</evidence>
<dbReference type="Proteomes" id="UP000268093">
    <property type="component" value="Unassembled WGS sequence"/>
</dbReference>
<gene>
    <name evidence="2" type="ORF">BC936DRAFT_137872</name>
</gene>
<name>A0A433CWI0_9FUNG</name>
<dbReference type="EMBL" id="RBNI01012090">
    <property type="protein sequence ID" value="RUP42934.1"/>
    <property type="molecule type" value="Genomic_DNA"/>
</dbReference>
<dbReference type="AlphaFoldDB" id="A0A433CWI0"/>
<dbReference type="Gene3D" id="1.25.40.10">
    <property type="entry name" value="Tetratricopeptide repeat domain"/>
    <property type="match status" value="1"/>
</dbReference>
<comment type="caution">
    <text evidence="2">The sequence shown here is derived from an EMBL/GenBank/DDBJ whole genome shotgun (WGS) entry which is preliminary data.</text>
</comment>
<proteinExistence type="predicted"/>
<reference evidence="2 3" key="1">
    <citation type="journal article" date="2018" name="New Phytol.">
        <title>Phylogenomics of Endogonaceae and evolution of mycorrhizas within Mucoromycota.</title>
        <authorList>
            <person name="Chang Y."/>
            <person name="Desiro A."/>
            <person name="Na H."/>
            <person name="Sandor L."/>
            <person name="Lipzen A."/>
            <person name="Clum A."/>
            <person name="Barry K."/>
            <person name="Grigoriev I.V."/>
            <person name="Martin F.M."/>
            <person name="Stajich J.E."/>
            <person name="Smith M.E."/>
            <person name="Bonito G."/>
            <person name="Spatafora J.W."/>
        </authorList>
    </citation>
    <scope>NUCLEOTIDE SEQUENCE [LARGE SCALE GENOMIC DNA]</scope>
    <source>
        <strain evidence="2 3">GMNB39</strain>
    </source>
</reference>
<dbReference type="SUPFAM" id="SSF48452">
    <property type="entry name" value="TPR-like"/>
    <property type="match status" value="1"/>
</dbReference>
<feature type="region of interest" description="Disordered" evidence="1">
    <location>
        <begin position="305"/>
        <end position="335"/>
    </location>
</feature>
<keyword evidence="3" id="KW-1185">Reference proteome</keyword>
<dbReference type="InterPro" id="IPR011990">
    <property type="entry name" value="TPR-like_helical_dom_sf"/>
</dbReference>
<evidence type="ECO:0000313" key="2">
    <source>
        <dbReference type="EMBL" id="RUP42934.1"/>
    </source>
</evidence>
<protein>
    <submittedName>
        <fullName evidence="2">Uncharacterized protein</fullName>
    </submittedName>
</protein>
<organism evidence="2 3">
    <name type="scientific">Jimgerdemannia flammicorona</name>
    <dbReference type="NCBI Taxonomy" id="994334"/>
    <lineage>
        <taxon>Eukaryota</taxon>
        <taxon>Fungi</taxon>
        <taxon>Fungi incertae sedis</taxon>
        <taxon>Mucoromycota</taxon>
        <taxon>Mucoromycotina</taxon>
        <taxon>Endogonomycetes</taxon>
        <taxon>Endogonales</taxon>
        <taxon>Endogonaceae</taxon>
        <taxon>Jimgerdemannia</taxon>
    </lineage>
</organism>
<dbReference type="Pfam" id="PF13374">
    <property type="entry name" value="TPR_10"/>
    <property type="match status" value="1"/>
</dbReference>
<accession>A0A433CWI0</accession>